<dbReference type="InterPro" id="IPR050108">
    <property type="entry name" value="CDK"/>
</dbReference>
<feature type="compositionally biased region" description="Polar residues" evidence="11">
    <location>
        <begin position="518"/>
        <end position="530"/>
    </location>
</feature>
<organism evidence="13 14">
    <name type="scientific">Coccomyxa viridis</name>
    <dbReference type="NCBI Taxonomy" id="1274662"/>
    <lineage>
        <taxon>Eukaryota</taxon>
        <taxon>Viridiplantae</taxon>
        <taxon>Chlorophyta</taxon>
        <taxon>core chlorophytes</taxon>
        <taxon>Trebouxiophyceae</taxon>
        <taxon>Trebouxiophyceae incertae sedis</taxon>
        <taxon>Coccomyxaceae</taxon>
        <taxon>Coccomyxa</taxon>
    </lineage>
</organism>
<comment type="catalytic activity">
    <reaction evidence="9">
        <text>L-threonyl-[protein] + ATP = O-phospho-L-threonyl-[protein] + ADP + H(+)</text>
        <dbReference type="Rhea" id="RHEA:46608"/>
        <dbReference type="Rhea" id="RHEA-COMP:11060"/>
        <dbReference type="Rhea" id="RHEA-COMP:11605"/>
        <dbReference type="ChEBI" id="CHEBI:15378"/>
        <dbReference type="ChEBI" id="CHEBI:30013"/>
        <dbReference type="ChEBI" id="CHEBI:30616"/>
        <dbReference type="ChEBI" id="CHEBI:61977"/>
        <dbReference type="ChEBI" id="CHEBI:456216"/>
        <dbReference type="EC" id="2.7.11.22"/>
    </reaction>
</comment>
<feature type="region of interest" description="Disordered" evidence="11">
    <location>
        <begin position="416"/>
        <end position="538"/>
    </location>
</feature>
<dbReference type="GO" id="GO:0005524">
    <property type="term" value="F:ATP binding"/>
    <property type="evidence" value="ECO:0007669"/>
    <property type="project" value="UniProtKB-KW"/>
</dbReference>
<dbReference type="GO" id="GO:0005737">
    <property type="term" value="C:cytoplasm"/>
    <property type="evidence" value="ECO:0007669"/>
    <property type="project" value="TreeGrafter"/>
</dbReference>
<evidence type="ECO:0000256" key="5">
    <source>
        <dbReference type="ARBA" id="ARBA00022679"/>
    </source>
</evidence>
<accession>A0AAV1HV25</accession>
<keyword evidence="6" id="KW-0547">Nucleotide-binding</keyword>
<dbReference type="Proteomes" id="UP001314263">
    <property type="component" value="Unassembled WGS sequence"/>
</dbReference>
<evidence type="ECO:0000256" key="10">
    <source>
        <dbReference type="ARBA" id="ARBA00048367"/>
    </source>
</evidence>
<evidence type="ECO:0000256" key="6">
    <source>
        <dbReference type="ARBA" id="ARBA00022741"/>
    </source>
</evidence>
<dbReference type="PROSITE" id="PS00108">
    <property type="entry name" value="PROTEIN_KINASE_ST"/>
    <property type="match status" value="1"/>
</dbReference>
<dbReference type="EMBL" id="CAUYUE010000002">
    <property type="protein sequence ID" value="CAK0738795.1"/>
    <property type="molecule type" value="Genomic_DNA"/>
</dbReference>
<evidence type="ECO:0000256" key="7">
    <source>
        <dbReference type="ARBA" id="ARBA00022777"/>
    </source>
</evidence>
<dbReference type="EC" id="2.7.11.22" evidence="2"/>
<comment type="similarity">
    <text evidence="1">Belongs to the protein kinase superfamily. CMGC Ser/Thr protein kinase family. CDC2/CDKX subfamily.</text>
</comment>
<dbReference type="Gene3D" id="3.30.200.20">
    <property type="entry name" value="Phosphorylase Kinase, domain 1"/>
    <property type="match status" value="1"/>
</dbReference>
<keyword evidence="7" id="KW-0418">Kinase</keyword>
<evidence type="ECO:0000259" key="12">
    <source>
        <dbReference type="PROSITE" id="PS50011"/>
    </source>
</evidence>
<dbReference type="SMART" id="SM00220">
    <property type="entry name" value="S_TKc"/>
    <property type="match status" value="1"/>
</dbReference>
<dbReference type="PANTHER" id="PTHR24056">
    <property type="entry name" value="CELL DIVISION PROTEIN KINASE"/>
    <property type="match status" value="1"/>
</dbReference>
<protein>
    <recommendedName>
        <fullName evidence="2">cyclin-dependent kinase</fullName>
        <ecNumber evidence="2">2.7.11.22</ecNumber>
    </recommendedName>
</protein>
<dbReference type="GO" id="GO:0004693">
    <property type="term" value="F:cyclin-dependent protein serine/threonine kinase activity"/>
    <property type="evidence" value="ECO:0007669"/>
    <property type="project" value="UniProtKB-EC"/>
</dbReference>
<feature type="compositionally biased region" description="Basic and acidic residues" evidence="11">
    <location>
        <begin position="468"/>
        <end position="477"/>
    </location>
</feature>
<dbReference type="CDD" id="cd07829">
    <property type="entry name" value="STKc_CDK_like"/>
    <property type="match status" value="1"/>
</dbReference>
<dbReference type="GO" id="GO:0000082">
    <property type="term" value="P:G1/S transition of mitotic cell cycle"/>
    <property type="evidence" value="ECO:0007669"/>
    <property type="project" value="TreeGrafter"/>
</dbReference>
<keyword evidence="8" id="KW-0067">ATP-binding</keyword>
<dbReference type="Gene3D" id="1.10.510.10">
    <property type="entry name" value="Transferase(Phosphotransferase) domain 1"/>
    <property type="match status" value="1"/>
</dbReference>
<dbReference type="GO" id="GO:0010468">
    <property type="term" value="P:regulation of gene expression"/>
    <property type="evidence" value="ECO:0007669"/>
    <property type="project" value="TreeGrafter"/>
</dbReference>
<evidence type="ECO:0000256" key="4">
    <source>
        <dbReference type="ARBA" id="ARBA00022553"/>
    </source>
</evidence>
<dbReference type="SUPFAM" id="SSF56112">
    <property type="entry name" value="Protein kinase-like (PK-like)"/>
    <property type="match status" value="1"/>
</dbReference>
<dbReference type="InterPro" id="IPR011009">
    <property type="entry name" value="Kinase-like_dom_sf"/>
</dbReference>
<dbReference type="InterPro" id="IPR008271">
    <property type="entry name" value="Ser/Thr_kinase_AS"/>
</dbReference>
<evidence type="ECO:0000256" key="9">
    <source>
        <dbReference type="ARBA" id="ARBA00047811"/>
    </source>
</evidence>
<dbReference type="Pfam" id="PF00069">
    <property type="entry name" value="Pkinase"/>
    <property type="match status" value="1"/>
</dbReference>
<dbReference type="GO" id="GO:0005634">
    <property type="term" value="C:nucleus"/>
    <property type="evidence" value="ECO:0007669"/>
    <property type="project" value="TreeGrafter"/>
</dbReference>
<dbReference type="GO" id="GO:0030332">
    <property type="term" value="F:cyclin binding"/>
    <property type="evidence" value="ECO:0007669"/>
    <property type="project" value="TreeGrafter"/>
</dbReference>
<dbReference type="GO" id="GO:0051445">
    <property type="term" value="P:regulation of meiotic cell cycle"/>
    <property type="evidence" value="ECO:0007669"/>
    <property type="project" value="TreeGrafter"/>
</dbReference>
<name>A0AAV1HV25_9CHLO</name>
<dbReference type="PROSITE" id="PS50011">
    <property type="entry name" value="PROTEIN_KINASE_DOM"/>
    <property type="match status" value="1"/>
</dbReference>
<gene>
    <name evidence="13" type="ORF">CVIRNUC_001094</name>
</gene>
<evidence type="ECO:0000256" key="11">
    <source>
        <dbReference type="SAM" id="MobiDB-lite"/>
    </source>
</evidence>
<dbReference type="GO" id="GO:0010389">
    <property type="term" value="P:regulation of G2/M transition of mitotic cell cycle"/>
    <property type="evidence" value="ECO:0007669"/>
    <property type="project" value="TreeGrafter"/>
</dbReference>
<evidence type="ECO:0000256" key="2">
    <source>
        <dbReference type="ARBA" id="ARBA00012425"/>
    </source>
</evidence>
<dbReference type="AlphaFoldDB" id="A0AAV1HV25"/>
<evidence type="ECO:0000313" key="14">
    <source>
        <dbReference type="Proteomes" id="UP001314263"/>
    </source>
</evidence>
<sequence length="538" mass="59601">MAENGDMARSIVTVIEAVDRLIGNFLSDPAAALKPVIIGCQPLGRQLDGALREFGWDGASFARAPDLRALSSRLRAMLYSGLEQKGQGSFSLVYKARHRVTGDIITLKKLRMDREEDGVPSHIIREVAVLKELDHPNIVRLRDVLWDHTQLYLIMDYVEQDLRQFMDTDARSRSLRNVKYIMLQIMRGVEFCHAHRVLHRDLKPQNILIDSPRLSIKVADFGLARCFTPPIRPYTHEVVTLLYRAPEILLGARYYHTPVDMWSLGCIMAELATGRPLFLGDSEIGQLFKIFEILGTPSETTWQGVEGMPCWQAQFPQWHAQDLAEVVPELDAEGVDLLMRLLQYNPKQRITAAEALLHPWLAGAALELPEQAPAERRSPDRASPLSDETQLQDVPDVRGVGRKNADVELAQLADMLPAEDHSTNAATPSLEKGGASTAPDPAAARATAEPPEQTEASSPGAPPTAAMRRQERLDSPRLQRLAGVITRSQRSRAQQEGCQEALLGGFSPPMRRRAASNEGDSQQQGSTLSDRASKTAEG</sequence>
<keyword evidence="4" id="KW-0597">Phosphoprotein</keyword>
<comment type="caution">
    <text evidence="13">The sequence shown here is derived from an EMBL/GenBank/DDBJ whole genome shotgun (WGS) entry which is preliminary data.</text>
</comment>
<dbReference type="PANTHER" id="PTHR24056:SF548">
    <property type="entry name" value="CYCLIN-DEPENDENT KINASE A-1"/>
    <property type="match status" value="1"/>
</dbReference>
<proteinExistence type="inferred from homology"/>
<feature type="compositionally biased region" description="Low complexity" evidence="11">
    <location>
        <begin position="435"/>
        <end position="456"/>
    </location>
</feature>
<keyword evidence="14" id="KW-1185">Reference proteome</keyword>
<dbReference type="GO" id="GO:0000307">
    <property type="term" value="C:cyclin-dependent protein kinase holoenzyme complex"/>
    <property type="evidence" value="ECO:0007669"/>
    <property type="project" value="TreeGrafter"/>
</dbReference>
<feature type="domain" description="Protein kinase" evidence="12">
    <location>
        <begin position="79"/>
        <end position="361"/>
    </location>
</feature>
<evidence type="ECO:0000256" key="1">
    <source>
        <dbReference type="ARBA" id="ARBA00006485"/>
    </source>
</evidence>
<reference evidence="13 14" key="1">
    <citation type="submission" date="2023-10" db="EMBL/GenBank/DDBJ databases">
        <authorList>
            <person name="Maclean D."/>
            <person name="Macfadyen A."/>
        </authorList>
    </citation>
    <scope>NUCLEOTIDE SEQUENCE [LARGE SCALE GENOMIC DNA]</scope>
</reference>
<evidence type="ECO:0000313" key="13">
    <source>
        <dbReference type="EMBL" id="CAK0738795.1"/>
    </source>
</evidence>
<evidence type="ECO:0000256" key="3">
    <source>
        <dbReference type="ARBA" id="ARBA00022527"/>
    </source>
</evidence>
<dbReference type="InterPro" id="IPR000719">
    <property type="entry name" value="Prot_kinase_dom"/>
</dbReference>
<keyword evidence="3" id="KW-0723">Serine/threonine-protein kinase</keyword>
<evidence type="ECO:0000256" key="8">
    <source>
        <dbReference type="ARBA" id="ARBA00022840"/>
    </source>
</evidence>
<feature type="compositionally biased region" description="Polar residues" evidence="11">
    <location>
        <begin position="486"/>
        <end position="497"/>
    </location>
</feature>
<comment type="catalytic activity">
    <reaction evidence="10">
        <text>L-seryl-[protein] + ATP = O-phospho-L-seryl-[protein] + ADP + H(+)</text>
        <dbReference type="Rhea" id="RHEA:17989"/>
        <dbReference type="Rhea" id="RHEA-COMP:9863"/>
        <dbReference type="Rhea" id="RHEA-COMP:11604"/>
        <dbReference type="ChEBI" id="CHEBI:15378"/>
        <dbReference type="ChEBI" id="CHEBI:29999"/>
        <dbReference type="ChEBI" id="CHEBI:30616"/>
        <dbReference type="ChEBI" id="CHEBI:83421"/>
        <dbReference type="ChEBI" id="CHEBI:456216"/>
        <dbReference type="EC" id="2.7.11.22"/>
    </reaction>
</comment>
<dbReference type="GO" id="GO:0007165">
    <property type="term" value="P:signal transduction"/>
    <property type="evidence" value="ECO:0007669"/>
    <property type="project" value="TreeGrafter"/>
</dbReference>
<keyword evidence="5" id="KW-0808">Transferase</keyword>
<dbReference type="FunFam" id="1.10.510.10:FF:000574">
    <property type="entry name" value="Cell division related protein kinase 2"/>
    <property type="match status" value="1"/>
</dbReference>
<feature type="region of interest" description="Disordered" evidence="11">
    <location>
        <begin position="371"/>
        <end position="400"/>
    </location>
</feature>
<dbReference type="FunFam" id="3.30.200.20:FF:000927">
    <property type="entry name" value="Cyclin-dependent kinase 2"/>
    <property type="match status" value="1"/>
</dbReference>